<feature type="domain" description="Aldehyde oxidase/xanthine dehydrogenase second molybdopterin binding" evidence="2">
    <location>
        <begin position="45"/>
        <end position="244"/>
    </location>
</feature>
<feature type="region of interest" description="Disordered" evidence="1">
    <location>
        <begin position="1"/>
        <end position="62"/>
    </location>
</feature>
<dbReference type="SUPFAM" id="SSF56003">
    <property type="entry name" value="Molybdenum cofactor-binding domain"/>
    <property type="match status" value="1"/>
</dbReference>
<protein>
    <submittedName>
        <fullName evidence="3">Xanthine dehydrogenase family protein molybdopterin-binding subunit</fullName>
    </submittedName>
</protein>
<dbReference type="PANTHER" id="PTHR47495">
    <property type="entry name" value="ALDEHYDE DEHYDROGENASE"/>
    <property type="match status" value="1"/>
</dbReference>
<dbReference type="PANTHER" id="PTHR47495:SF1">
    <property type="entry name" value="BLL3820 PROTEIN"/>
    <property type="match status" value="1"/>
</dbReference>
<proteinExistence type="predicted"/>
<accession>A0ABW4NE66</accession>
<keyword evidence="4" id="KW-1185">Reference proteome</keyword>
<organism evidence="3 4">
    <name type="scientific">Sphingomonas floccifaciens</name>
    <dbReference type="NCBI Taxonomy" id="1844115"/>
    <lineage>
        <taxon>Bacteria</taxon>
        <taxon>Pseudomonadati</taxon>
        <taxon>Pseudomonadota</taxon>
        <taxon>Alphaproteobacteria</taxon>
        <taxon>Sphingomonadales</taxon>
        <taxon>Sphingomonadaceae</taxon>
        <taxon>Sphingomonas</taxon>
    </lineage>
</organism>
<dbReference type="InterPro" id="IPR052516">
    <property type="entry name" value="N-heterocyclic_Hydroxylase"/>
</dbReference>
<evidence type="ECO:0000313" key="3">
    <source>
        <dbReference type="EMBL" id="MFD1788106.1"/>
    </source>
</evidence>
<evidence type="ECO:0000313" key="4">
    <source>
        <dbReference type="Proteomes" id="UP001597283"/>
    </source>
</evidence>
<sequence>MSVTPHARNTRVGSGIGAGFIAAPTAPVPAPPHPRQHPRSPVRQPPEQITAKLGDSDLPTAPVEGGSWGAASTGAAVQLACQAVGKKLLKAAGKIAGAPLGDAKIDDVFFEDGCIVLKDAPTVRVPFSDAMRAADLTEIAEEETAAPGFGDMWKGLHKSKNTHSAIFAEVKVDEELGVVRVTRIVDAVAAGRIINPKTARSQILGGVVMGMGMALHEETFPDHRLGRWMNHNFGEYHVPVHADIHDIQVIFVDEPDSEVTPLGVKGLGEIGIVGTAAAIANAIYHATGKRVRSLPITIDKILD</sequence>
<dbReference type="RefSeq" id="WP_380940463.1">
    <property type="nucleotide sequence ID" value="NZ_JBHUFC010000003.1"/>
</dbReference>
<comment type="caution">
    <text evidence="3">The sequence shown here is derived from an EMBL/GenBank/DDBJ whole genome shotgun (WGS) entry which is preliminary data.</text>
</comment>
<dbReference type="Gene3D" id="3.30.365.10">
    <property type="entry name" value="Aldehyde oxidase/xanthine dehydrogenase, molybdopterin binding domain"/>
    <property type="match status" value="2"/>
</dbReference>
<evidence type="ECO:0000259" key="2">
    <source>
        <dbReference type="Pfam" id="PF20256"/>
    </source>
</evidence>
<dbReference type="InterPro" id="IPR037165">
    <property type="entry name" value="AldOxase/xan_DH_Mopterin-bd_sf"/>
</dbReference>
<gene>
    <name evidence="3" type="ORF">ACFSC3_11020</name>
</gene>
<reference evidence="4" key="1">
    <citation type="journal article" date="2019" name="Int. J. Syst. Evol. Microbiol.">
        <title>The Global Catalogue of Microorganisms (GCM) 10K type strain sequencing project: providing services to taxonomists for standard genome sequencing and annotation.</title>
        <authorList>
            <consortium name="The Broad Institute Genomics Platform"/>
            <consortium name="The Broad Institute Genome Sequencing Center for Infectious Disease"/>
            <person name="Wu L."/>
            <person name="Ma J."/>
        </authorList>
    </citation>
    <scope>NUCLEOTIDE SEQUENCE [LARGE SCALE GENOMIC DNA]</scope>
    <source>
        <strain evidence="4">Q85</strain>
    </source>
</reference>
<name>A0ABW4NE66_9SPHN</name>
<dbReference type="Proteomes" id="UP001597283">
    <property type="component" value="Unassembled WGS sequence"/>
</dbReference>
<evidence type="ECO:0000256" key="1">
    <source>
        <dbReference type="SAM" id="MobiDB-lite"/>
    </source>
</evidence>
<dbReference type="InterPro" id="IPR046867">
    <property type="entry name" value="AldOxase/xan_DH_MoCoBD2"/>
</dbReference>
<dbReference type="Pfam" id="PF20256">
    <property type="entry name" value="MoCoBD_2"/>
    <property type="match status" value="1"/>
</dbReference>
<dbReference type="EMBL" id="JBHUFC010000003">
    <property type="protein sequence ID" value="MFD1788106.1"/>
    <property type="molecule type" value="Genomic_DNA"/>
</dbReference>